<dbReference type="AlphaFoldDB" id="A0A3S3NBC3"/>
<dbReference type="SMART" id="SM00380">
    <property type="entry name" value="AP2"/>
    <property type="match status" value="1"/>
</dbReference>
<dbReference type="PANTHER" id="PTHR31677">
    <property type="entry name" value="AP2 DOMAIN CLASS TRANSCRIPTION FACTOR"/>
    <property type="match status" value="1"/>
</dbReference>
<evidence type="ECO:0000259" key="7">
    <source>
        <dbReference type="PROSITE" id="PS51032"/>
    </source>
</evidence>
<feature type="region of interest" description="Disordered" evidence="6">
    <location>
        <begin position="96"/>
        <end position="158"/>
    </location>
</feature>
<dbReference type="GO" id="GO:0003700">
    <property type="term" value="F:DNA-binding transcription factor activity"/>
    <property type="evidence" value="ECO:0007669"/>
    <property type="project" value="InterPro"/>
</dbReference>
<dbReference type="SUPFAM" id="SSF54171">
    <property type="entry name" value="DNA-binding domain"/>
    <property type="match status" value="1"/>
</dbReference>
<dbReference type="EMBL" id="QPKB01000002">
    <property type="protein sequence ID" value="RWR76283.1"/>
    <property type="molecule type" value="Genomic_DNA"/>
</dbReference>
<dbReference type="FunFam" id="3.30.730.10:FF:000001">
    <property type="entry name" value="Ethylene-responsive transcription factor 2"/>
    <property type="match status" value="1"/>
</dbReference>
<evidence type="ECO:0000256" key="6">
    <source>
        <dbReference type="SAM" id="MobiDB-lite"/>
    </source>
</evidence>
<evidence type="ECO:0000256" key="5">
    <source>
        <dbReference type="ARBA" id="ARBA00023242"/>
    </source>
</evidence>
<comment type="subcellular location">
    <subcellularLocation>
        <location evidence="1">Nucleus</location>
    </subcellularLocation>
</comment>
<evidence type="ECO:0000313" key="8">
    <source>
        <dbReference type="EMBL" id="RWR76283.1"/>
    </source>
</evidence>
<keyword evidence="9" id="KW-1185">Reference proteome</keyword>
<dbReference type="GO" id="GO:0003677">
    <property type="term" value="F:DNA binding"/>
    <property type="evidence" value="ECO:0007669"/>
    <property type="project" value="UniProtKB-KW"/>
</dbReference>
<dbReference type="PRINTS" id="PR00367">
    <property type="entry name" value="ETHRSPELEMNT"/>
</dbReference>
<organism evidence="8 9">
    <name type="scientific">Cinnamomum micranthum f. kanehirae</name>
    <dbReference type="NCBI Taxonomy" id="337451"/>
    <lineage>
        <taxon>Eukaryota</taxon>
        <taxon>Viridiplantae</taxon>
        <taxon>Streptophyta</taxon>
        <taxon>Embryophyta</taxon>
        <taxon>Tracheophyta</taxon>
        <taxon>Spermatophyta</taxon>
        <taxon>Magnoliopsida</taxon>
        <taxon>Magnoliidae</taxon>
        <taxon>Laurales</taxon>
        <taxon>Lauraceae</taxon>
        <taxon>Cinnamomum</taxon>
    </lineage>
</organism>
<sequence length="195" mass="21134">MRKARAVAATAAGTTPATNGLGVEKEIHFRGVRKRPWGRYAAEIRDPWKKARVWLGTFDTAEDAARAYDNAARALRGPKAKTNFPIYPPHFPNITNFHHQPPPPRPTSSSLSSTVESFSGPRLPIATARPPRRQLAPLPGDDCHSDCDSSSSVVDGTGDIVSSSTARKTFSFDLNLPPADDVDGELDLRCTALCL</sequence>
<dbReference type="PROSITE" id="PS51032">
    <property type="entry name" value="AP2_ERF"/>
    <property type="match status" value="1"/>
</dbReference>
<protein>
    <submittedName>
        <fullName evidence="8">Ethylene-responsive transcription factor 3</fullName>
    </submittedName>
</protein>
<reference evidence="8 9" key="1">
    <citation type="journal article" date="2019" name="Nat. Plants">
        <title>Stout camphor tree genome fills gaps in understanding of flowering plant genome evolution.</title>
        <authorList>
            <person name="Chaw S.M."/>
            <person name="Liu Y.C."/>
            <person name="Wu Y.W."/>
            <person name="Wang H.Y."/>
            <person name="Lin C.I."/>
            <person name="Wu C.S."/>
            <person name="Ke H.M."/>
            <person name="Chang L.Y."/>
            <person name="Hsu C.Y."/>
            <person name="Yang H.T."/>
            <person name="Sudianto E."/>
            <person name="Hsu M.H."/>
            <person name="Wu K.P."/>
            <person name="Wang L.N."/>
            <person name="Leebens-Mack J.H."/>
            <person name="Tsai I.J."/>
        </authorList>
    </citation>
    <scope>NUCLEOTIDE SEQUENCE [LARGE SCALE GENOMIC DNA]</scope>
    <source>
        <strain evidence="9">cv. Chaw 1501</strain>
        <tissue evidence="8">Young leaves</tissue>
    </source>
</reference>
<dbReference type="Proteomes" id="UP000283530">
    <property type="component" value="Unassembled WGS sequence"/>
</dbReference>
<dbReference type="GO" id="GO:0005634">
    <property type="term" value="C:nucleus"/>
    <property type="evidence" value="ECO:0007669"/>
    <property type="project" value="UniProtKB-SubCell"/>
</dbReference>
<evidence type="ECO:0000256" key="1">
    <source>
        <dbReference type="ARBA" id="ARBA00004123"/>
    </source>
</evidence>
<name>A0A3S3NBC3_9MAGN</name>
<dbReference type="Gene3D" id="3.30.730.10">
    <property type="entry name" value="AP2/ERF domain"/>
    <property type="match status" value="1"/>
</dbReference>
<keyword evidence="3" id="KW-0238">DNA-binding</keyword>
<feature type="compositionally biased region" description="Low complexity" evidence="6">
    <location>
        <begin position="148"/>
        <end position="158"/>
    </location>
</feature>
<keyword evidence="5" id="KW-0539">Nucleus</keyword>
<dbReference type="Pfam" id="PF00847">
    <property type="entry name" value="AP2"/>
    <property type="match status" value="1"/>
</dbReference>
<proteinExistence type="predicted"/>
<comment type="caution">
    <text evidence="8">The sequence shown here is derived from an EMBL/GenBank/DDBJ whole genome shotgun (WGS) entry which is preliminary data.</text>
</comment>
<keyword evidence="2" id="KW-0805">Transcription regulation</keyword>
<gene>
    <name evidence="8" type="ORF">CKAN_00471900</name>
</gene>
<feature type="domain" description="AP2/ERF" evidence="7">
    <location>
        <begin position="28"/>
        <end position="85"/>
    </location>
</feature>
<dbReference type="CDD" id="cd00018">
    <property type="entry name" value="AP2"/>
    <property type="match status" value="1"/>
</dbReference>
<evidence type="ECO:0000313" key="9">
    <source>
        <dbReference type="Proteomes" id="UP000283530"/>
    </source>
</evidence>
<evidence type="ECO:0000256" key="2">
    <source>
        <dbReference type="ARBA" id="ARBA00023015"/>
    </source>
</evidence>
<dbReference type="InterPro" id="IPR016177">
    <property type="entry name" value="DNA-bd_dom_sf"/>
</dbReference>
<dbReference type="InterPro" id="IPR001471">
    <property type="entry name" value="AP2/ERF_dom"/>
</dbReference>
<feature type="compositionally biased region" description="Low complexity" evidence="6">
    <location>
        <begin position="107"/>
        <end position="119"/>
    </location>
</feature>
<dbReference type="OrthoDB" id="1931494at2759"/>
<dbReference type="PANTHER" id="PTHR31677:SF252">
    <property type="entry name" value="ETHYLENE-RESPONSIVE TRANSCRIPTION FACTOR 3"/>
    <property type="match status" value="1"/>
</dbReference>
<dbReference type="InterPro" id="IPR036955">
    <property type="entry name" value="AP2/ERF_dom_sf"/>
</dbReference>
<accession>A0A3S3NBC3</accession>
<keyword evidence="4" id="KW-0804">Transcription</keyword>
<evidence type="ECO:0000256" key="3">
    <source>
        <dbReference type="ARBA" id="ARBA00023125"/>
    </source>
</evidence>
<evidence type="ECO:0000256" key="4">
    <source>
        <dbReference type="ARBA" id="ARBA00023163"/>
    </source>
</evidence>